<feature type="transmembrane region" description="Helical" evidence="13">
    <location>
        <begin position="637"/>
        <end position="661"/>
    </location>
</feature>
<comment type="subcellular location">
    <subcellularLocation>
        <location evidence="1">Cell membrane</location>
        <topology evidence="1">Multi-pass membrane protein</topology>
    </subcellularLocation>
</comment>
<keyword evidence="14" id="KW-0732">Signal</keyword>
<keyword evidence="7" id="KW-0406">Ion transport</keyword>
<dbReference type="Pfam" id="PF10613">
    <property type="entry name" value="Lig_chan-Glu_bd"/>
    <property type="match status" value="1"/>
</dbReference>
<evidence type="ECO:0000256" key="3">
    <source>
        <dbReference type="ARBA" id="ARBA00022448"/>
    </source>
</evidence>
<evidence type="ECO:0000256" key="13">
    <source>
        <dbReference type="SAM" id="Phobius"/>
    </source>
</evidence>
<dbReference type="SMART" id="SM00079">
    <property type="entry name" value="PBPe"/>
    <property type="match status" value="1"/>
</dbReference>
<evidence type="ECO:0000256" key="5">
    <source>
        <dbReference type="ARBA" id="ARBA00022692"/>
    </source>
</evidence>
<comment type="similarity">
    <text evidence="2">Belongs to the glutamate-gated ion channel (TC 1.A.10.1) family.</text>
</comment>
<evidence type="ECO:0000256" key="10">
    <source>
        <dbReference type="ARBA" id="ARBA00023180"/>
    </source>
</evidence>
<dbReference type="SUPFAM" id="SSF53850">
    <property type="entry name" value="Periplasmic binding protein-like II"/>
    <property type="match status" value="1"/>
</dbReference>
<dbReference type="Proteomes" id="UP000747542">
    <property type="component" value="Unassembled WGS sequence"/>
</dbReference>
<evidence type="ECO:0000313" key="16">
    <source>
        <dbReference type="EMBL" id="KAG7163119.1"/>
    </source>
</evidence>
<feature type="chain" id="PRO_5035261347" evidence="14">
    <location>
        <begin position="20"/>
        <end position="718"/>
    </location>
</feature>
<evidence type="ECO:0000256" key="12">
    <source>
        <dbReference type="ARBA" id="ARBA00023303"/>
    </source>
</evidence>
<evidence type="ECO:0000256" key="7">
    <source>
        <dbReference type="ARBA" id="ARBA00023065"/>
    </source>
</evidence>
<evidence type="ECO:0000313" key="17">
    <source>
        <dbReference type="Proteomes" id="UP000747542"/>
    </source>
</evidence>
<keyword evidence="4" id="KW-1003">Cell membrane</keyword>
<keyword evidence="3" id="KW-0813">Transport</keyword>
<keyword evidence="11" id="KW-1071">Ligand-gated ion channel</keyword>
<dbReference type="Pfam" id="PF00060">
    <property type="entry name" value="Lig_chan"/>
    <property type="match status" value="1"/>
</dbReference>
<keyword evidence="6 13" id="KW-1133">Transmembrane helix</keyword>
<keyword evidence="17" id="KW-1185">Reference proteome</keyword>
<evidence type="ECO:0000256" key="2">
    <source>
        <dbReference type="ARBA" id="ARBA00008685"/>
    </source>
</evidence>
<feature type="transmembrane region" description="Helical" evidence="13">
    <location>
        <begin position="457"/>
        <end position="479"/>
    </location>
</feature>
<evidence type="ECO:0000256" key="8">
    <source>
        <dbReference type="ARBA" id="ARBA00023136"/>
    </source>
</evidence>
<proteinExistence type="inferred from homology"/>
<evidence type="ECO:0000256" key="1">
    <source>
        <dbReference type="ARBA" id="ARBA00004651"/>
    </source>
</evidence>
<dbReference type="PANTHER" id="PTHR42643:SF24">
    <property type="entry name" value="IONOTROPIC RECEPTOR 60A"/>
    <property type="match status" value="1"/>
</dbReference>
<dbReference type="InterPro" id="IPR052192">
    <property type="entry name" value="Insect_Ionotropic_Sensory_Rcpt"/>
</dbReference>
<keyword evidence="8 13" id="KW-0472">Membrane</keyword>
<keyword evidence="12" id="KW-0407">Ion channel</keyword>
<dbReference type="Gene3D" id="3.40.190.10">
    <property type="entry name" value="Periplasmic binding protein-like II"/>
    <property type="match status" value="3"/>
</dbReference>
<gene>
    <name evidence="16" type="primary">Grik4-L1</name>
    <name evidence="16" type="ORF">Hamer_G002195</name>
</gene>
<evidence type="ECO:0000259" key="15">
    <source>
        <dbReference type="SMART" id="SM00079"/>
    </source>
</evidence>
<evidence type="ECO:0000256" key="9">
    <source>
        <dbReference type="ARBA" id="ARBA00023170"/>
    </source>
</evidence>
<dbReference type="InterPro" id="IPR019594">
    <property type="entry name" value="Glu/Gly-bd"/>
</dbReference>
<sequence>MVGSSMTGLLLLASLLCEAQPNLNKQPISACWDAVQEEEPQPAPASEDFVRMARFVVEFAKLIKINEVYFCLMGETGLPNGVIKRIFASILSQHMMFFMPCDLSRMMGSINALDAGATPEDSVPQFLFHPAVLHLTTRKSLATTLITLWKQNLSDHFGALHIIMGVDLPPCQVQLEVTARWFQSSYNLNTKEVMTDEVFLFNDGRESLHVPVTKWHPHSTKTHSITILHEPDVGPEDFQGHAIQVIAMDYSPQITKSKPCKMVLSPKDDLHENVCHKNRIEGVMLGRSNKETAYYEGYLVDVIYTIVNLSVLPPESAEFGIDNGDGNYSGLVGALQSRKTDIALVGLSMTRERYQIMDFSEPIAYTGMGLFVWTNSSLHTIGWNTFVLSFHWGTWLAIILLLAVMTAGFWFIVQQQRNEDPHFNNGHNVIFIFFSCLVQQGSWILPTTGRAQGVLWMFWFSSVVLYASYTARLTSFLTVSSIRLPFSSLEQAVNTPGWKIGILKGTSTIQTLERSQKDYYKKLYKGLKQNPSPLFSSEIEGINRVLTEPKYAVFTDQLSMEFLLRGNCSIKQVPGSYLAGYLHLGLRKRLPYATVLNKELIKMSSGGLLDRMHQHWWGKSIPCEAPSPYTELGFSNILTAFMLLLAGAVISLLILMVELYFKRRSTKVLWSRKVRHGTDASVSQQLRYRKSDIRHSYGRTILDIKKSKQMTDLDISRR</sequence>
<dbReference type="AlphaFoldDB" id="A0A8J5K153"/>
<feature type="domain" description="Ionotropic glutamate receptor C-terminal" evidence="15">
    <location>
        <begin position="277"/>
        <end position="619"/>
    </location>
</feature>
<dbReference type="EMBL" id="JAHLQT010026502">
    <property type="protein sequence ID" value="KAG7163119.1"/>
    <property type="molecule type" value="Genomic_DNA"/>
</dbReference>
<dbReference type="GO" id="GO:0015276">
    <property type="term" value="F:ligand-gated monoatomic ion channel activity"/>
    <property type="evidence" value="ECO:0007669"/>
    <property type="project" value="InterPro"/>
</dbReference>
<feature type="transmembrane region" description="Helical" evidence="13">
    <location>
        <begin position="392"/>
        <end position="413"/>
    </location>
</feature>
<protein>
    <submittedName>
        <fullName evidence="16">Glutamate receptor ionotropic, kainate 4-like 1</fullName>
    </submittedName>
</protein>
<reference evidence="16" key="1">
    <citation type="journal article" date="2021" name="Sci. Adv.">
        <title>The American lobster genome reveals insights on longevity, neural, and immune adaptations.</title>
        <authorList>
            <person name="Polinski J.M."/>
            <person name="Zimin A.V."/>
            <person name="Clark K.F."/>
            <person name="Kohn A.B."/>
            <person name="Sadowski N."/>
            <person name="Timp W."/>
            <person name="Ptitsyn A."/>
            <person name="Khanna P."/>
            <person name="Romanova D.Y."/>
            <person name="Williams P."/>
            <person name="Greenwood S.J."/>
            <person name="Moroz L.L."/>
            <person name="Walt D.R."/>
            <person name="Bodnar A.G."/>
        </authorList>
    </citation>
    <scope>NUCLEOTIDE SEQUENCE</scope>
    <source>
        <strain evidence="16">GMGI-L3</strain>
    </source>
</reference>
<keyword evidence="9 16" id="KW-0675">Receptor</keyword>
<keyword evidence="10" id="KW-0325">Glycoprotein</keyword>
<evidence type="ECO:0000256" key="11">
    <source>
        <dbReference type="ARBA" id="ARBA00023286"/>
    </source>
</evidence>
<comment type="caution">
    <text evidence="16">The sequence shown here is derived from an EMBL/GenBank/DDBJ whole genome shotgun (WGS) entry which is preliminary data.</text>
</comment>
<evidence type="ECO:0000256" key="6">
    <source>
        <dbReference type="ARBA" id="ARBA00022989"/>
    </source>
</evidence>
<accession>A0A8J5K153</accession>
<feature type="signal peptide" evidence="14">
    <location>
        <begin position="1"/>
        <end position="19"/>
    </location>
</feature>
<name>A0A8J5K153_HOMAM</name>
<dbReference type="GO" id="GO:0005886">
    <property type="term" value="C:plasma membrane"/>
    <property type="evidence" value="ECO:0007669"/>
    <property type="project" value="UniProtKB-SubCell"/>
</dbReference>
<evidence type="ECO:0000256" key="4">
    <source>
        <dbReference type="ARBA" id="ARBA00022475"/>
    </source>
</evidence>
<dbReference type="InterPro" id="IPR001320">
    <property type="entry name" value="Iontro_rcpt_C"/>
</dbReference>
<dbReference type="PANTHER" id="PTHR42643">
    <property type="entry name" value="IONOTROPIC RECEPTOR 20A-RELATED"/>
    <property type="match status" value="1"/>
</dbReference>
<keyword evidence="5 13" id="KW-0812">Transmembrane</keyword>
<organism evidence="16 17">
    <name type="scientific">Homarus americanus</name>
    <name type="common">American lobster</name>
    <dbReference type="NCBI Taxonomy" id="6706"/>
    <lineage>
        <taxon>Eukaryota</taxon>
        <taxon>Metazoa</taxon>
        <taxon>Ecdysozoa</taxon>
        <taxon>Arthropoda</taxon>
        <taxon>Crustacea</taxon>
        <taxon>Multicrustacea</taxon>
        <taxon>Malacostraca</taxon>
        <taxon>Eumalacostraca</taxon>
        <taxon>Eucarida</taxon>
        <taxon>Decapoda</taxon>
        <taxon>Pleocyemata</taxon>
        <taxon>Astacidea</taxon>
        <taxon>Nephropoidea</taxon>
        <taxon>Nephropidae</taxon>
        <taxon>Homarus</taxon>
    </lineage>
</organism>
<evidence type="ECO:0000256" key="14">
    <source>
        <dbReference type="SAM" id="SignalP"/>
    </source>
</evidence>
<dbReference type="GO" id="GO:0050906">
    <property type="term" value="P:detection of stimulus involved in sensory perception"/>
    <property type="evidence" value="ECO:0007669"/>
    <property type="project" value="UniProtKB-ARBA"/>
</dbReference>